<evidence type="ECO:0000313" key="2">
    <source>
        <dbReference type="Proteomes" id="UP000242637"/>
    </source>
</evidence>
<name>A0A239VGH4_9MICO</name>
<dbReference type="KEGG" id="dco:SAMEA4475696_1104"/>
<dbReference type="EMBL" id="LT906453">
    <property type="protein sequence ID" value="SNV20803.1"/>
    <property type="molecule type" value="Genomic_DNA"/>
</dbReference>
<dbReference type="Proteomes" id="UP000242637">
    <property type="component" value="Chromosome 1"/>
</dbReference>
<sequence length="55" mass="6380">MANKDGLSLGYRLWWNIRRVAMSIFGPAQLGDNDPLHRLKAERETKIAQYHAQQN</sequence>
<dbReference type="RefSeq" id="WP_169714599.1">
    <property type="nucleotide sequence ID" value="NZ_JAAFNI010000001.1"/>
</dbReference>
<proteinExistence type="predicted"/>
<dbReference type="AlphaFoldDB" id="A0A239VGH4"/>
<reference evidence="1 2" key="1">
    <citation type="submission" date="2017-06" db="EMBL/GenBank/DDBJ databases">
        <authorList>
            <consortium name="Pathogen Informatics"/>
        </authorList>
    </citation>
    <scope>NUCLEOTIDE SEQUENCE [LARGE SCALE GENOMIC DNA]</scope>
    <source>
        <strain evidence="1 2">NCTC13039</strain>
    </source>
</reference>
<keyword evidence="2" id="KW-1185">Reference proteome</keyword>
<organism evidence="1 2">
    <name type="scientific">Dermatophilus congolensis</name>
    <dbReference type="NCBI Taxonomy" id="1863"/>
    <lineage>
        <taxon>Bacteria</taxon>
        <taxon>Bacillati</taxon>
        <taxon>Actinomycetota</taxon>
        <taxon>Actinomycetes</taxon>
        <taxon>Micrococcales</taxon>
        <taxon>Dermatophilaceae</taxon>
        <taxon>Dermatophilus</taxon>
    </lineage>
</organism>
<accession>A0A239VGH4</accession>
<protein>
    <submittedName>
        <fullName evidence="1">Uncharacterized protein</fullName>
    </submittedName>
</protein>
<evidence type="ECO:0000313" key="1">
    <source>
        <dbReference type="EMBL" id="SNV20803.1"/>
    </source>
</evidence>
<dbReference type="GeneID" id="63460627"/>
<gene>
    <name evidence="1" type="ORF">SAMEA4475696_01104</name>
</gene>